<protein>
    <submittedName>
        <fullName evidence="1">Uncharacterized protein</fullName>
    </submittedName>
</protein>
<dbReference type="Proteomes" id="UP000218796">
    <property type="component" value="Unassembled WGS sequence"/>
</dbReference>
<name>A0A2A2M762_9GAMM</name>
<dbReference type="EMBL" id="NQMS01000013">
    <property type="protein sequence ID" value="PAV94527.1"/>
    <property type="molecule type" value="Genomic_DNA"/>
</dbReference>
<reference evidence="1 2" key="1">
    <citation type="submission" date="2017-08" db="EMBL/GenBank/DDBJ databases">
        <title>Draft Genome Sequence of Hafnia alvei CITHA-6 Isolated from Raw Bovine Milk.</title>
        <authorList>
            <person name="Culligan E.P."/>
            <person name="Mcsweeney A."/>
            <person name="O'Doherty C."/>
            <person name="Gleeson E."/>
            <person name="O'Riordan D."/>
            <person name="Sleator R.D."/>
        </authorList>
    </citation>
    <scope>NUCLEOTIDE SEQUENCE [LARGE SCALE GENOMIC DNA]</scope>
    <source>
        <strain evidence="1 2">CITHA-6</strain>
    </source>
</reference>
<organism evidence="1 2">
    <name type="scientific">Hafnia paralvei</name>
    <dbReference type="NCBI Taxonomy" id="546367"/>
    <lineage>
        <taxon>Bacteria</taxon>
        <taxon>Pseudomonadati</taxon>
        <taxon>Pseudomonadota</taxon>
        <taxon>Gammaproteobacteria</taxon>
        <taxon>Enterobacterales</taxon>
        <taxon>Hafniaceae</taxon>
        <taxon>Hafnia</taxon>
    </lineage>
</organism>
<proteinExistence type="predicted"/>
<evidence type="ECO:0000313" key="2">
    <source>
        <dbReference type="Proteomes" id="UP000218796"/>
    </source>
</evidence>
<sequence>MNEPNYEAIGHCVVLRRRIDEYIRLIYEVKTSIIAAEFPRLLGDTLVINSYFADYISDAESTVSIMKERLLLSIEEHNKYASQAALPLITMEEPSDASANTARMP</sequence>
<keyword evidence="2" id="KW-1185">Reference proteome</keyword>
<dbReference type="RefSeq" id="WP_095661743.1">
    <property type="nucleotide sequence ID" value="NZ_NQMS01000013.1"/>
</dbReference>
<accession>A0A2A2M762</accession>
<gene>
    <name evidence="1" type="ORF">CJD50_20985</name>
</gene>
<comment type="caution">
    <text evidence="1">The sequence shown here is derived from an EMBL/GenBank/DDBJ whole genome shotgun (WGS) entry which is preliminary data.</text>
</comment>
<dbReference type="AlphaFoldDB" id="A0A2A2M762"/>
<dbReference type="OrthoDB" id="9996300at2"/>
<evidence type="ECO:0000313" key="1">
    <source>
        <dbReference type="EMBL" id="PAV94527.1"/>
    </source>
</evidence>